<evidence type="ECO:0000313" key="3">
    <source>
        <dbReference type="Proteomes" id="UP000326198"/>
    </source>
</evidence>
<name>A0A5N7ASN1_9EURO</name>
<protein>
    <recommendedName>
        <fullName evidence="1">SRR1-like domain-containing protein</fullName>
    </recommendedName>
</protein>
<feature type="domain" description="SRR1-like" evidence="1">
    <location>
        <begin position="150"/>
        <end position="282"/>
    </location>
</feature>
<dbReference type="Pfam" id="PF07985">
    <property type="entry name" value="SRR1"/>
    <property type="match status" value="1"/>
</dbReference>
<evidence type="ECO:0000313" key="2">
    <source>
        <dbReference type="EMBL" id="KAE8372326.1"/>
    </source>
</evidence>
<dbReference type="EMBL" id="ML736364">
    <property type="protein sequence ID" value="KAE8372326.1"/>
    <property type="molecule type" value="Genomic_DNA"/>
</dbReference>
<gene>
    <name evidence="2" type="ORF">BDV26DRAFT_286050</name>
</gene>
<dbReference type="OrthoDB" id="5230585at2759"/>
<proteinExistence type="predicted"/>
<organism evidence="2 3">
    <name type="scientific">Aspergillus bertholletiae</name>
    <dbReference type="NCBI Taxonomy" id="1226010"/>
    <lineage>
        <taxon>Eukaryota</taxon>
        <taxon>Fungi</taxon>
        <taxon>Dikarya</taxon>
        <taxon>Ascomycota</taxon>
        <taxon>Pezizomycotina</taxon>
        <taxon>Eurotiomycetes</taxon>
        <taxon>Eurotiomycetidae</taxon>
        <taxon>Eurotiales</taxon>
        <taxon>Aspergillaceae</taxon>
        <taxon>Aspergillus</taxon>
        <taxon>Aspergillus subgen. Circumdati</taxon>
    </lineage>
</organism>
<dbReference type="PANTHER" id="PTHR42080:SF3">
    <property type="entry name" value="SRR1-LIKE DOMAIN-CONTAINING PROTEIN"/>
    <property type="match status" value="1"/>
</dbReference>
<dbReference type="AlphaFoldDB" id="A0A5N7ASN1"/>
<reference evidence="2 3" key="1">
    <citation type="submission" date="2019-04" db="EMBL/GenBank/DDBJ databases">
        <title>Friends and foes A comparative genomics studyof 23 Aspergillus species from section Flavi.</title>
        <authorList>
            <consortium name="DOE Joint Genome Institute"/>
            <person name="Kjaerbolling I."/>
            <person name="Vesth T."/>
            <person name="Frisvad J.C."/>
            <person name="Nybo J.L."/>
            <person name="Theobald S."/>
            <person name="Kildgaard S."/>
            <person name="Isbrandt T."/>
            <person name="Kuo A."/>
            <person name="Sato A."/>
            <person name="Lyhne E.K."/>
            <person name="Kogle M.E."/>
            <person name="Wiebenga A."/>
            <person name="Kun R.S."/>
            <person name="Lubbers R.J."/>
            <person name="Makela M.R."/>
            <person name="Barry K."/>
            <person name="Chovatia M."/>
            <person name="Clum A."/>
            <person name="Daum C."/>
            <person name="Haridas S."/>
            <person name="He G."/>
            <person name="LaButti K."/>
            <person name="Lipzen A."/>
            <person name="Mondo S."/>
            <person name="Riley R."/>
            <person name="Salamov A."/>
            <person name="Simmons B.A."/>
            <person name="Magnuson J.K."/>
            <person name="Henrissat B."/>
            <person name="Mortensen U.H."/>
            <person name="Larsen T.O."/>
            <person name="Devries R.P."/>
            <person name="Grigoriev I.V."/>
            <person name="Machida M."/>
            <person name="Baker S.E."/>
            <person name="Andersen M.R."/>
        </authorList>
    </citation>
    <scope>NUCLEOTIDE SEQUENCE [LARGE SCALE GENOMIC DNA]</scope>
    <source>
        <strain evidence="2 3">IBT 29228</strain>
    </source>
</reference>
<keyword evidence="3" id="KW-1185">Reference proteome</keyword>
<dbReference type="InterPro" id="IPR012942">
    <property type="entry name" value="SRR1-like"/>
</dbReference>
<sequence>MTDAYSSSSDSEDPLYENFIRETAGIRRLYEDGVPQQLKEAAESEEAEVLIEGLEDTEIIIPTNTNDVLSGTEPGTKCVVERLGIQYRTIELLTSYTSLMVMYYIEERHKVTKELVPGLRYAVASVDTIQDSLTSSIQIWERSQSFKLLQTIIESRKNLPPVTKIVCLAFGTILPRSIDHWDHKSEFKYALALSLRDVMNKRQRDTTGEIKCYAQDPAYTEIDKSILENYGITILEDPAAFAQIDESTIVLTFAPGVPVRQLVADIARPAMMIWNTSEKVVSMKDGREKFL</sequence>
<dbReference type="Proteomes" id="UP000326198">
    <property type="component" value="Unassembled WGS sequence"/>
</dbReference>
<evidence type="ECO:0000259" key="1">
    <source>
        <dbReference type="Pfam" id="PF07985"/>
    </source>
</evidence>
<dbReference type="PANTHER" id="PTHR42080">
    <property type="entry name" value="SRR1 DOMAIN-CONTAINING PROTEIN"/>
    <property type="match status" value="1"/>
</dbReference>
<accession>A0A5N7ASN1</accession>